<protein>
    <recommendedName>
        <fullName evidence="4">NodB homology domain-containing protein</fullName>
    </recommendedName>
</protein>
<dbReference type="GO" id="GO:0046872">
    <property type="term" value="F:metal ion binding"/>
    <property type="evidence" value="ECO:0007669"/>
    <property type="project" value="UniProtKB-KW"/>
</dbReference>
<dbReference type="PANTHER" id="PTHR10587">
    <property type="entry name" value="GLYCOSYL TRANSFERASE-RELATED"/>
    <property type="match status" value="1"/>
</dbReference>
<feature type="region of interest" description="Disordered" evidence="3">
    <location>
        <begin position="29"/>
        <end position="111"/>
    </location>
</feature>
<evidence type="ECO:0000256" key="2">
    <source>
        <dbReference type="ARBA" id="ARBA00022801"/>
    </source>
</evidence>
<feature type="compositionally biased region" description="Low complexity" evidence="3">
    <location>
        <begin position="29"/>
        <end position="67"/>
    </location>
</feature>
<dbReference type="CDD" id="cd10917">
    <property type="entry name" value="CE4_NodB_like_6s_7s"/>
    <property type="match status" value="1"/>
</dbReference>
<keyword evidence="2" id="KW-0378">Hydrolase</keyword>
<dbReference type="Gene3D" id="3.20.20.370">
    <property type="entry name" value="Glycoside hydrolase/deacetylase"/>
    <property type="match status" value="1"/>
</dbReference>
<dbReference type="InterPro" id="IPR002509">
    <property type="entry name" value="NODB_dom"/>
</dbReference>
<dbReference type="GO" id="GO:0005975">
    <property type="term" value="P:carbohydrate metabolic process"/>
    <property type="evidence" value="ECO:0007669"/>
    <property type="project" value="InterPro"/>
</dbReference>
<dbReference type="GO" id="GO:0016810">
    <property type="term" value="F:hydrolase activity, acting on carbon-nitrogen (but not peptide) bonds"/>
    <property type="evidence" value="ECO:0007669"/>
    <property type="project" value="InterPro"/>
</dbReference>
<dbReference type="SUPFAM" id="SSF88713">
    <property type="entry name" value="Glycoside hydrolase/deacetylase"/>
    <property type="match status" value="1"/>
</dbReference>
<dbReference type="GO" id="GO:0016020">
    <property type="term" value="C:membrane"/>
    <property type="evidence" value="ECO:0007669"/>
    <property type="project" value="TreeGrafter"/>
</dbReference>
<reference evidence="5" key="1">
    <citation type="submission" date="2020-02" db="EMBL/GenBank/DDBJ databases">
        <authorList>
            <person name="Meier V. D."/>
        </authorList>
    </citation>
    <scope>NUCLEOTIDE SEQUENCE</scope>
    <source>
        <strain evidence="5">AVDCRST_MAG43</strain>
    </source>
</reference>
<feature type="compositionally biased region" description="Pro residues" evidence="3">
    <location>
        <begin position="68"/>
        <end position="80"/>
    </location>
</feature>
<evidence type="ECO:0000313" key="5">
    <source>
        <dbReference type="EMBL" id="CAA9540945.1"/>
    </source>
</evidence>
<proteinExistence type="predicted"/>
<dbReference type="AlphaFoldDB" id="A0A6J4U501"/>
<keyword evidence="1" id="KW-0479">Metal-binding</keyword>
<sequence length="312" mass="34144">MNSSTPMIRPQSILVLMLLVSVVLWGAQSASSGTRSGGPTPSPESRTVASTSTTVPPTIAPTVRPTQEPTPRPTRTPEPAPTATQEPRTEERPPAPDTGLDGTSLIVERGDSGRREVAFTFDAGEGAGHTAEMLDILDDYGVKGSFGLTGEWVKQNPELARRIVEEGHMVINHTYDHRSWTGESTGDAPLTDDERTVEVEQTERIIRDVTGYETSPYFRFPYGAYDEESLELLGELGYDYTFWWTCDTLGWDGNIGEEIADRCGPEAEQGGPGAIILMHVVTDGDLAALPLLLQEYIDGRYEIVTMEQMIQP</sequence>
<dbReference type="PANTHER" id="PTHR10587:SF133">
    <property type="entry name" value="CHITIN DEACETYLASE 1-RELATED"/>
    <property type="match status" value="1"/>
</dbReference>
<feature type="domain" description="NodB homology" evidence="4">
    <location>
        <begin position="115"/>
        <end position="304"/>
    </location>
</feature>
<accession>A0A6J4U501</accession>
<dbReference type="InterPro" id="IPR011330">
    <property type="entry name" value="Glyco_hydro/deAcase_b/a-brl"/>
</dbReference>
<dbReference type="EMBL" id="CADCWI010000009">
    <property type="protein sequence ID" value="CAA9540945.1"/>
    <property type="molecule type" value="Genomic_DNA"/>
</dbReference>
<dbReference type="PROSITE" id="PS51677">
    <property type="entry name" value="NODB"/>
    <property type="match status" value="1"/>
</dbReference>
<organism evidence="5">
    <name type="scientific">uncultured Thermomicrobiales bacterium</name>
    <dbReference type="NCBI Taxonomy" id="1645740"/>
    <lineage>
        <taxon>Bacteria</taxon>
        <taxon>Pseudomonadati</taxon>
        <taxon>Thermomicrobiota</taxon>
        <taxon>Thermomicrobia</taxon>
        <taxon>Thermomicrobiales</taxon>
        <taxon>environmental samples</taxon>
    </lineage>
</organism>
<evidence type="ECO:0000256" key="1">
    <source>
        <dbReference type="ARBA" id="ARBA00022723"/>
    </source>
</evidence>
<name>A0A6J4U501_9BACT</name>
<evidence type="ECO:0000256" key="3">
    <source>
        <dbReference type="SAM" id="MobiDB-lite"/>
    </source>
</evidence>
<evidence type="ECO:0000259" key="4">
    <source>
        <dbReference type="PROSITE" id="PS51677"/>
    </source>
</evidence>
<dbReference type="InterPro" id="IPR050248">
    <property type="entry name" value="Polysacc_deacetylase_ArnD"/>
</dbReference>
<dbReference type="Pfam" id="PF01522">
    <property type="entry name" value="Polysacc_deac_1"/>
    <property type="match status" value="1"/>
</dbReference>
<gene>
    <name evidence="5" type="ORF">AVDCRST_MAG43-123</name>
</gene>